<dbReference type="InterPro" id="IPR005707">
    <property type="entry name" value="Ribosomal_uS2_euk/arc"/>
</dbReference>
<dbReference type="InterPro" id="IPR023591">
    <property type="entry name" value="Ribosomal_uS2_flav_dom_sf"/>
</dbReference>
<keyword evidence="3 7" id="KW-0963">Cytoplasm</keyword>
<evidence type="ECO:0000256" key="2">
    <source>
        <dbReference type="ARBA" id="ARBA00006242"/>
    </source>
</evidence>
<dbReference type="FunFam" id="3.40.50.10490:FF:000030">
    <property type="entry name" value="30S ribosomal protein S2"/>
    <property type="match status" value="1"/>
</dbReference>
<dbReference type="InterPro" id="IPR027498">
    <property type="entry name" value="Ribosomal_uS2_euk"/>
</dbReference>
<dbReference type="Gene3D" id="3.40.50.10490">
    <property type="entry name" value="Glucose-6-phosphate isomerase like protein, domain 1"/>
    <property type="match status" value="1"/>
</dbReference>
<dbReference type="SUPFAM" id="SSF52313">
    <property type="entry name" value="Ribosomal protein S2"/>
    <property type="match status" value="1"/>
</dbReference>
<comment type="function">
    <text evidence="7">Required for the assembly and/or stability of the 40S ribosomal subunit. Required for the processing of the 20S rRNA-precursor to mature 18S rRNA in a late step of the maturation of 40S ribosomal subunits.</text>
</comment>
<comment type="subcellular location">
    <subcellularLocation>
        <location evidence="1 7">Cytoplasm</location>
    </subcellularLocation>
</comment>
<reference evidence="8 9" key="1">
    <citation type="journal article" date="2017" name="Environ. Microbiol.">
        <title>Decay of the glycolytic pathway and adaptation to intranuclear parasitism within Enterocytozoonidae microsporidia.</title>
        <authorList>
            <person name="Wiredu Boakye D."/>
            <person name="Jaroenlak P."/>
            <person name="Prachumwat A."/>
            <person name="Williams T.A."/>
            <person name="Bateman K.S."/>
            <person name="Itsathitphaisarn O."/>
            <person name="Sritunyalucksana K."/>
            <person name="Paszkiewicz K.H."/>
            <person name="Moore K.A."/>
            <person name="Stentiford G.D."/>
            <person name="Williams B.A."/>
        </authorList>
    </citation>
    <scope>NUCLEOTIDE SEQUENCE [LARGE SCALE GENOMIC DNA]</scope>
    <source>
        <strain evidence="8 9">TH1</strain>
    </source>
</reference>
<dbReference type="GO" id="GO:0006412">
    <property type="term" value="P:translation"/>
    <property type="evidence" value="ECO:0007669"/>
    <property type="project" value="UniProtKB-UniRule"/>
</dbReference>
<dbReference type="GO" id="GO:0000028">
    <property type="term" value="P:ribosomal small subunit assembly"/>
    <property type="evidence" value="ECO:0007669"/>
    <property type="project" value="UniProtKB-UniRule"/>
</dbReference>
<evidence type="ECO:0000256" key="3">
    <source>
        <dbReference type="ARBA" id="ARBA00022490"/>
    </source>
</evidence>
<dbReference type="HAMAP" id="MF_03015">
    <property type="entry name" value="Ribosomal_S2_euk"/>
    <property type="match status" value="1"/>
</dbReference>
<dbReference type="InterPro" id="IPR018130">
    <property type="entry name" value="Ribosomal_uS2_CS"/>
</dbReference>
<comment type="caution">
    <text evidence="8">The sequence shown here is derived from an EMBL/GenBank/DDBJ whole genome shotgun (WGS) entry which is preliminary data.</text>
</comment>
<comment type="subunit">
    <text evidence="7">Component of the small ribosomal subunit. Mature ribosomes consist of a small (40S) and a large (60S) subunit. The 40S subunit contains about 33 different proteins and 1 molecule of RNA (18S). The 60S subunit contains about 49 different proteins and 3 molecules of RNA (25S, 5.8S and 5S). Interacts with RPS21.</text>
</comment>
<dbReference type="VEuPathDB" id="MicrosporidiaDB:EHP00_199"/>
<dbReference type="GO" id="GO:0003735">
    <property type="term" value="F:structural constituent of ribosome"/>
    <property type="evidence" value="ECO:0007669"/>
    <property type="project" value="UniProtKB-UniRule"/>
</dbReference>
<keyword evidence="5 7" id="KW-0687">Ribonucleoprotein</keyword>
<evidence type="ECO:0000313" key="8">
    <source>
        <dbReference type="EMBL" id="OQS54844.1"/>
    </source>
</evidence>
<name>A0A1W0E6F9_9MICR</name>
<protein>
    <recommendedName>
        <fullName evidence="6 7">Small ribosomal subunit protein uS2</fullName>
    </recommendedName>
</protein>
<dbReference type="AlphaFoldDB" id="A0A1W0E6F9"/>
<dbReference type="PANTHER" id="PTHR11489">
    <property type="entry name" value="40S RIBOSOMAL PROTEIN SA"/>
    <property type="match status" value="1"/>
</dbReference>
<gene>
    <name evidence="7 8" type="primary">RPS0</name>
    <name evidence="8" type="ORF">EHP00_199</name>
</gene>
<evidence type="ECO:0000313" key="9">
    <source>
        <dbReference type="Proteomes" id="UP000192758"/>
    </source>
</evidence>
<dbReference type="GO" id="GO:0022627">
    <property type="term" value="C:cytosolic small ribosomal subunit"/>
    <property type="evidence" value="ECO:0007669"/>
    <property type="project" value="UniProtKB-UniRule"/>
</dbReference>
<evidence type="ECO:0000256" key="1">
    <source>
        <dbReference type="ARBA" id="ARBA00004496"/>
    </source>
</evidence>
<evidence type="ECO:0000256" key="4">
    <source>
        <dbReference type="ARBA" id="ARBA00022980"/>
    </source>
</evidence>
<comment type="similarity">
    <text evidence="2 7">Belongs to the universal ribosomal protein uS2 family.</text>
</comment>
<proteinExistence type="inferred from homology"/>
<evidence type="ECO:0000256" key="6">
    <source>
        <dbReference type="ARBA" id="ARBA00035256"/>
    </source>
</evidence>
<dbReference type="STRING" id="646526.A0A1W0E6F9"/>
<dbReference type="PRINTS" id="PR00395">
    <property type="entry name" value="RIBOSOMALS2"/>
</dbReference>
<accession>A0A1W0E6F9</accession>
<evidence type="ECO:0000256" key="7">
    <source>
        <dbReference type="HAMAP-Rule" id="MF_03015"/>
    </source>
</evidence>
<organism evidence="8 9">
    <name type="scientific">Ecytonucleospora hepatopenaei</name>
    <dbReference type="NCBI Taxonomy" id="646526"/>
    <lineage>
        <taxon>Eukaryota</taxon>
        <taxon>Fungi</taxon>
        <taxon>Fungi incertae sedis</taxon>
        <taxon>Microsporidia</taxon>
        <taxon>Enterocytozoonidae</taxon>
        <taxon>Ecytonucleospora</taxon>
    </lineage>
</organism>
<sequence length="243" mass="27326">MNNDNNALKMPSIFAKLLIITQAHLGGVKSTKQMKKYIYGERKDRIAVFDLQKTWKKFVLAARAICGLPHSDDITVISCKTFGKKPVMKFAEAVGTKSYTGRFIPGSFSNTTIKNSCEPRLIIVSDPVVDKQAVEEAALVNCPTIAFCNTDSDLKYVDIAIPLNNRSPKAIGASFFILSRLVNFIKHGVPMDQEIKEVELFFYRCPSELEALQEEQNEDNYIEMVAKSLKEYKDTDDFGQKAH</sequence>
<evidence type="ECO:0000256" key="5">
    <source>
        <dbReference type="ARBA" id="ARBA00023274"/>
    </source>
</evidence>
<dbReference type="Pfam" id="PF00318">
    <property type="entry name" value="Ribosomal_S2"/>
    <property type="match status" value="2"/>
</dbReference>
<keyword evidence="4 7" id="KW-0689">Ribosomal protein</keyword>
<keyword evidence="9" id="KW-1185">Reference proteome</keyword>
<dbReference type="PROSITE" id="PS00962">
    <property type="entry name" value="RIBOSOMAL_S2_1"/>
    <property type="match status" value="1"/>
</dbReference>
<dbReference type="EMBL" id="MNPJ01000016">
    <property type="protein sequence ID" value="OQS54844.1"/>
    <property type="molecule type" value="Genomic_DNA"/>
</dbReference>
<dbReference type="InterPro" id="IPR001865">
    <property type="entry name" value="Ribosomal_uS2"/>
</dbReference>
<dbReference type="OrthoDB" id="414863at2759"/>
<dbReference type="Proteomes" id="UP000192758">
    <property type="component" value="Unassembled WGS sequence"/>
</dbReference>